<dbReference type="Proteomes" id="UP000095192">
    <property type="component" value="Unassembled WGS sequence"/>
</dbReference>
<reference evidence="2 3" key="1">
    <citation type="journal article" date="2016" name="BMC Genomics">
        <title>Comparative genomics reveals Cyclospora cayetanensis possesses coccidia-like metabolism and invasion components but unique surface antigens.</title>
        <authorList>
            <person name="Liu S."/>
            <person name="Wang L."/>
            <person name="Zheng H."/>
            <person name="Xu Z."/>
            <person name="Roellig D.M."/>
            <person name="Li N."/>
            <person name="Frace M.A."/>
            <person name="Tang K."/>
            <person name="Arrowood M.J."/>
            <person name="Moss D.M."/>
            <person name="Zhang L."/>
            <person name="Feng Y."/>
            <person name="Xiao L."/>
        </authorList>
    </citation>
    <scope>NUCLEOTIDE SEQUENCE [LARGE SCALE GENOMIC DNA]</scope>
    <source>
        <strain evidence="2 3">CHN_HEN01</strain>
    </source>
</reference>
<dbReference type="VEuPathDB" id="ToxoDB:cyc_08053"/>
<keyword evidence="3" id="KW-1185">Reference proteome</keyword>
<evidence type="ECO:0000256" key="1">
    <source>
        <dbReference type="SAM" id="MobiDB-lite"/>
    </source>
</evidence>
<dbReference type="AlphaFoldDB" id="A0A1D3D7Z0"/>
<feature type="region of interest" description="Disordered" evidence="1">
    <location>
        <begin position="187"/>
        <end position="291"/>
    </location>
</feature>
<dbReference type="InParanoid" id="A0A1D3D7Z0"/>
<accession>A0A1D3D7Z0</accession>
<organism evidence="2 3">
    <name type="scientific">Cyclospora cayetanensis</name>
    <dbReference type="NCBI Taxonomy" id="88456"/>
    <lineage>
        <taxon>Eukaryota</taxon>
        <taxon>Sar</taxon>
        <taxon>Alveolata</taxon>
        <taxon>Apicomplexa</taxon>
        <taxon>Conoidasida</taxon>
        <taxon>Coccidia</taxon>
        <taxon>Eucoccidiorida</taxon>
        <taxon>Eimeriorina</taxon>
        <taxon>Eimeriidae</taxon>
        <taxon>Cyclospora</taxon>
    </lineage>
</organism>
<proteinExistence type="predicted"/>
<dbReference type="VEuPathDB" id="ToxoDB:LOC34624410"/>
<sequence length="291" mass="33376">MSPQCSNQWPHTGRSDGWRRNENLICGGTKFVAYVFSAFLVLVLRCSLPTEGTLVNVEGPSQRGVRAYNDEYNYAFHPHKDDRKKFTAGNSSGELGEGRLCVPFADHRQPPHPVSFNQAEISKRTRDRLGALAERYKNDMEGNLGTGLSGYTPKVTTGIPLRGALKIPPLQAPILPPRQVSRLISRYEPGKPQEGELGKQRNEGARKRQEEEAERQQKEKERKQQEEEARKRREEEERRRQEEEEARRRQQEEAQRRQQEEARRRQEEEARRGGAETATGRSSETTRRGGT</sequence>
<protein>
    <submittedName>
        <fullName evidence="2">Uncharacterized protein</fullName>
    </submittedName>
</protein>
<comment type="caution">
    <text evidence="2">The sequence shown here is derived from an EMBL/GenBank/DDBJ whole genome shotgun (WGS) entry which is preliminary data.</text>
</comment>
<evidence type="ECO:0000313" key="3">
    <source>
        <dbReference type="Proteomes" id="UP000095192"/>
    </source>
</evidence>
<feature type="compositionally biased region" description="Basic and acidic residues" evidence="1">
    <location>
        <begin position="188"/>
        <end position="274"/>
    </location>
</feature>
<gene>
    <name evidence="2" type="ORF">cyc_08053</name>
</gene>
<dbReference type="EMBL" id="JROU02000348">
    <property type="protein sequence ID" value="OEH79561.1"/>
    <property type="molecule type" value="Genomic_DNA"/>
</dbReference>
<evidence type="ECO:0000313" key="2">
    <source>
        <dbReference type="EMBL" id="OEH79561.1"/>
    </source>
</evidence>
<name>A0A1D3D7Z0_9EIME</name>